<evidence type="ECO:0000313" key="11">
    <source>
        <dbReference type="EMBL" id="ATX76767.1"/>
    </source>
</evidence>
<dbReference type="InterPro" id="IPR045584">
    <property type="entry name" value="Pilin-like"/>
</dbReference>
<dbReference type="GO" id="GO:0005886">
    <property type="term" value="C:plasma membrane"/>
    <property type="evidence" value="ECO:0007669"/>
    <property type="project" value="UniProtKB-SubCell"/>
</dbReference>
<dbReference type="Pfam" id="PF07963">
    <property type="entry name" value="N_methyl"/>
    <property type="match status" value="1"/>
</dbReference>
<dbReference type="InterPro" id="IPR003413">
    <property type="entry name" value="T2SS_GspI_C"/>
</dbReference>
<evidence type="ECO:0000256" key="1">
    <source>
        <dbReference type="ARBA" id="ARBA00004377"/>
    </source>
</evidence>
<keyword evidence="3" id="KW-1003">Cell membrane</keyword>
<dbReference type="NCBIfam" id="TIGR02532">
    <property type="entry name" value="IV_pilin_GFxxxE"/>
    <property type="match status" value="1"/>
</dbReference>
<dbReference type="Pfam" id="PF02501">
    <property type="entry name" value="T2SSI"/>
    <property type="match status" value="1"/>
</dbReference>
<dbReference type="RefSeq" id="WP_100257080.1">
    <property type="nucleotide sequence ID" value="NZ_CP011797.1"/>
</dbReference>
<organism evidence="11 12">
    <name type="scientific">Reinekea forsetii</name>
    <dbReference type="NCBI Taxonomy" id="1336806"/>
    <lineage>
        <taxon>Bacteria</taxon>
        <taxon>Pseudomonadati</taxon>
        <taxon>Pseudomonadota</taxon>
        <taxon>Gammaproteobacteria</taxon>
        <taxon>Oceanospirillales</taxon>
        <taxon>Saccharospirillaceae</taxon>
        <taxon>Reinekea</taxon>
    </lineage>
</organism>
<sequence length="128" mass="14315">MKHPNRGFTLVEVMVALAIFALLASTIATSNIQALNSARQIEEQVQARWINQNVLTQMRLDKALPDGGTTRQNYSYNNQDWIVEIEVSNVEMDLLGPFLRHIKLRTRLKTDDTPADILIAVLGEAGSP</sequence>
<dbReference type="Gene3D" id="3.30.1300.30">
    <property type="entry name" value="GSPII I/J protein-like"/>
    <property type="match status" value="1"/>
</dbReference>
<evidence type="ECO:0000256" key="8">
    <source>
        <dbReference type="ARBA" id="ARBA00023136"/>
    </source>
</evidence>
<gene>
    <name evidence="11" type="ORF">REIFOR_01622</name>
</gene>
<comment type="similarity">
    <text evidence="2 9">Belongs to the GSP I family.</text>
</comment>
<dbReference type="AlphaFoldDB" id="A0A2K8KPR8"/>
<accession>A0A2K8KPR8</accession>
<comment type="subunit">
    <text evidence="9">Type II secretion is composed of four main components: the outer membrane complex, the inner membrane complex, the cytoplasmic secretion ATPase and the periplasm-spanning pseudopilus.</text>
</comment>
<dbReference type="InterPro" id="IPR010052">
    <property type="entry name" value="T2SS_protein-GspI"/>
</dbReference>
<evidence type="ECO:0000259" key="10">
    <source>
        <dbReference type="Pfam" id="PF02501"/>
    </source>
</evidence>
<dbReference type="PANTHER" id="PTHR38779:SF2">
    <property type="entry name" value="TYPE II SECRETION SYSTEM PROTEIN I-RELATED"/>
    <property type="match status" value="1"/>
</dbReference>
<dbReference type="OrthoDB" id="6119616at2"/>
<dbReference type="NCBIfam" id="TIGR01707">
    <property type="entry name" value="gspI"/>
    <property type="match status" value="1"/>
</dbReference>
<evidence type="ECO:0000256" key="7">
    <source>
        <dbReference type="ARBA" id="ARBA00022989"/>
    </source>
</evidence>
<keyword evidence="4 9" id="KW-0488">Methylation</keyword>
<dbReference type="InterPro" id="IPR012902">
    <property type="entry name" value="N_methyl_site"/>
</dbReference>
<evidence type="ECO:0000256" key="5">
    <source>
        <dbReference type="ARBA" id="ARBA00022519"/>
    </source>
</evidence>
<keyword evidence="5 9" id="KW-0997">Cell inner membrane</keyword>
<name>A0A2K8KPR8_9GAMM</name>
<evidence type="ECO:0000256" key="4">
    <source>
        <dbReference type="ARBA" id="ARBA00022481"/>
    </source>
</evidence>
<comment type="function">
    <text evidence="9">Component of the type II secretion system required for the energy-dependent secretion of extracellular factors such as proteases and toxins from the periplasm.</text>
</comment>
<keyword evidence="7" id="KW-1133">Transmembrane helix</keyword>
<reference evidence="11 12" key="1">
    <citation type="journal article" date="2017" name="Environ. Microbiol.">
        <title>Genomic and physiological analyses of 'Reinekea forsetii' reveal a versatile opportunistic lifestyle during spring algae blooms.</title>
        <authorList>
            <person name="Avci B."/>
            <person name="Hahnke R.L."/>
            <person name="Chafee M."/>
            <person name="Fischer T."/>
            <person name="Gruber-Vodicka H."/>
            <person name="Tegetmeyer H.E."/>
            <person name="Harder J."/>
            <person name="Fuchs B.M."/>
            <person name="Amann R.I."/>
            <person name="Teeling H."/>
        </authorList>
    </citation>
    <scope>NUCLEOTIDE SEQUENCE [LARGE SCALE GENOMIC DNA]</scope>
    <source>
        <strain evidence="11 12">Hel1_31_D35</strain>
    </source>
</reference>
<evidence type="ECO:0000256" key="9">
    <source>
        <dbReference type="RuleBase" id="RU368030"/>
    </source>
</evidence>
<proteinExistence type="inferred from homology"/>
<keyword evidence="6" id="KW-0812">Transmembrane</keyword>
<dbReference type="SUPFAM" id="SSF54523">
    <property type="entry name" value="Pili subunits"/>
    <property type="match status" value="1"/>
</dbReference>
<dbReference type="PANTHER" id="PTHR38779">
    <property type="entry name" value="TYPE II SECRETION SYSTEM PROTEIN I-RELATED"/>
    <property type="match status" value="1"/>
</dbReference>
<dbReference type="Proteomes" id="UP000229757">
    <property type="component" value="Chromosome"/>
</dbReference>
<protein>
    <recommendedName>
        <fullName evidence="9">Type II secretion system protein I</fullName>
        <shortName evidence="9">T2SS minor pseudopilin I</shortName>
    </recommendedName>
</protein>
<keyword evidence="12" id="KW-1185">Reference proteome</keyword>
<dbReference type="PROSITE" id="PS00409">
    <property type="entry name" value="PROKAR_NTER_METHYL"/>
    <property type="match status" value="1"/>
</dbReference>
<comment type="subcellular location">
    <subcellularLocation>
        <location evidence="1 9">Cell inner membrane</location>
        <topology evidence="1 9">Single-pass membrane protein</topology>
    </subcellularLocation>
</comment>
<comment type="PTM">
    <text evidence="9">Cleaved by prepilin peptidase.</text>
</comment>
<feature type="domain" description="Type II secretion system protein GspI C-terminal" evidence="10">
    <location>
        <begin position="42"/>
        <end position="91"/>
    </location>
</feature>
<keyword evidence="8" id="KW-0472">Membrane</keyword>
<dbReference type="KEGG" id="rfo:REIFOR_01622"/>
<evidence type="ECO:0000256" key="3">
    <source>
        <dbReference type="ARBA" id="ARBA00022475"/>
    </source>
</evidence>
<evidence type="ECO:0000256" key="2">
    <source>
        <dbReference type="ARBA" id="ARBA00008358"/>
    </source>
</evidence>
<dbReference type="EMBL" id="CP011797">
    <property type="protein sequence ID" value="ATX76767.1"/>
    <property type="molecule type" value="Genomic_DNA"/>
</dbReference>
<evidence type="ECO:0000313" key="12">
    <source>
        <dbReference type="Proteomes" id="UP000229757"/>
    </source>
</evidence>
<dbReference type="GO" id="GO:0015628">
    <property type="term" value="P:protein secretion by the type II secretion system"/>
    <property type="evidence" value="ECO:0007669"/>
    <property type="project" value="UniProtKB-UniRule"/>
</dbReference>
<evidence type="ECO:0000256" key="6">
    <source>
        <dbReference type="ARBA" id="ARBA00022692"/>
    </source>
</evidence>
<dbReference type="GO" id="GO:0015627">
    <property type="term" value="C:type II protein secretion system complex"/>
    <property type="evidence" value="ECO:0007669"/>
    <property type="project" value="UniProtKB-UniRule"/>
</dbReference>